<dbReference type="Pfam" id="PF12142">
    <property type="entry name" value="PPO1_DWL"/>
    <property type="match status" value="1"/>
</dbReference>
<keyword evidence="10" id="KW-1185">Reference proteome</keyword>
<dbReference type="Pfam" id="PF00264">
    <property type="entry name" value="Tyrosinase"/>
    <property type="match status" value="1"/>
</dbReference>
<gene>
    <name evidence="9" type="ORF">GOP47_0004399</name>
</gene>
<dbReference type="AlphaFoldDB" id="A0A9D4V8L3"/>
<evidence type="ECO:0000256" key="4">
    <source>
        <dbReference type="ARBA" id="ARBA00022784"/>
    </source>
</evidence>
<dbReference type="OrthoDB" id="6132182at2759"/>
<evidence type="ECO:0000256" key="6">
    <source>
        <dbReference type="ARBA" id="ARBA00023008"/>
    </source>
</evidence>
<dbReference type="Proteomes" id="UP000886520">
    <property type="component" value="Chromosome 4"/>
</dbReference>
<dbReference type="InterPro" id="IPR013788">
    <property type="entry name" value="Hemocyanin/hexamerin"/>
</dbReference>
<accession>A0A9D4V8L3</accession>
<reference evidence="9" key="1">
    <citation type="submission" date="2021-01" db="EMBL/GenBank/DDBJ databases">
        <title>Adiantum capillus-veneris genome.</title>
        <authorList>
            <person name="Fang Y."/>
            <person name="Liao Q."/>
        </authorList>
    </citation>
    <scope>NUCLEOTIDE SEQUENCE</scope>
    <source>
        <strain evidence="9">H3</strain>
        <tissue evidence="9">Leaf</tissue>
    </source>
</reference>
<comment type="caution">
    <text evidence="9">The sequence shown here is derived from an EMBL/GenBank/DDBJ whole genome shotgun (WGS) entry which is preliminary data.</text>
</comment>
<evidence type="ECO:0000256" key="7">
    <source>
        <dbReference type="ARBA" id="ARBA00023157"/>
    </source>
</evidence>
<proteinExistence type="inferred from homology"/>
<evidence type="ECO:0000256" key="5">
    <source>
        <dbReference type="ARBA" id="ARBA00023002"/>
    </source>
</evidence>
<dbReference type="InterPro" id="IPR002227">
    <property type="entry name" value="Tyrosinase_Cu-bd"/>
</dbReference>
<keyword evidence="4" id="KW-0883">Thioether bond</keyword>
<evidence type="ECO:0000313" key="9">
    <source>
        <dbReference type="EMBL" id="KAI5081216.1"/>
    </source>
</evidence>
<dbReference type="GO" id="GO:0004097">
    <property type="term" value="F:catechol oxidase activity"/>
    <property type="evidence" value="ECO:0007669"/>
    <property type="project" value="InterPro"/>
</dbReference>
<keyword evidence="5" id="KW-0560">Oxidoreductase</keyword>
<dbReference type="InterPro" id="IPR022739">
    <property type="entry name" value="Polyphenol_oxidase_cen"/>
</dbReference>
<dbReference type="PANTHER" id="PTHR11474">
    <property type="entry name" value="TYROSINASE FAMILY MEMBER"/>
    <property type="match status" value="1"/>
</dbReference>
<evidence type="ECO:0000256" key="1">
    <source>
        <dbReference type="ARBA" id="ARBA00001973"/>
    </source>
</evidence>
<evidence type="ECO:0000313" key="10">
    <source>
        <dbReference type="Proteomes" id="UP000886520"/>
    </source>
</evidence>
<dbReference type="EMBL" id="JABFUD020000004">
    <property type="protein sequence ID" value="KAI5081216.1"/>
    <property type="molecule type" value="Genomic_DNA"/>
</dbReference>
<dbReference type="PANTHER" id="PTHR11474:SF76">
    <property type="entry name" value="SHKT DOMAIN-CONTAINING PROTEIN"/>
    <property type="match status" value="1"/>
</dbReference>
<evidence type="ECO:0000256" key="3">
    <source>
        <dbReference type="ARBA" id="ARBA00022723"/>
    </source>
</evidence>
<keyword evidence="6" id="KW-0186">Copper</keyword>
<keyword evidence="3" id="KW-0479">Metal-binding</keyword>
<dbReference type="PROSITE" id="PS00498">
    <property type="entry name" value="TYROSINASE_2"/>
    <property type="match status" value="1"/>
</dbReference>
<dbReference type="InterPro" id="IPR050316">
    <property type="entry name" value="Tyrosinase/Hemocyanin"/>
</dbReference>
<evidence type="ECO:0000259" key="8">
    <source>
        <dbReference type="PROSITE" id="PS00498"/>
    </source>
</evidence>
<comment type="similarity">
    <text evidence="2">Belongs to the tyrosinase family.</text>
</comment>
<organism evidence="9 10">
    <name type="scientific">Adiantum capillus-veneris</name>
    <name type="common">Maidenhair fern</name>
    <dbReference type="NCBI Taxonomy" id="13818"/>
    <lineage>
        <taxon>Eukaryota</taxon>
        <taxon>Viridiplantae</taxon>
        <taxon>Streptophyta</taxon>
        <taxon>Embryophyta</taxon>
        <taxon>Tracheophyta</taxon>
        <taxon>Polypodiopsida</taxon>
        <taxon>Polypodiidae</taxon>
        <taxon>Polypodiales</taxon>
        <taxon>Pteridineae</taxon>
        <taxon>Pteridaceae</taxon>
        <taxon>Vittarioideae</taxon>
        <taxon>Adiantum</taxon>
    </lineage>
</organism>
<dbReference type="SUPFAM" id="SSF48056">
    <property type="entry name" value="Di-copper centre-containing domain"/>
    <property type="match status" value="1"/>
</dbReference>
<protein>
    <recommendedName>
        <fullName evidence="8">Tyrosinase copper-binding domain-containing protein</fullName>
    </recommendedName>
</protein>
<dbReference type="PROSITE" id="PS00210">
    <property type="entry name" value="HEMOCYANIN_2"/>
    <property type="match status" value="1"/>
</dbReference>
<name>A0A9D4V8L3_ADICA</name>
<dbReference type="InterPro" id="IPR008922">
    <property type="entry name" value="Di-copper_centre_dom_sf"/>
</dbReference>
<feature type="domain" description="Tyrosinase copper-binding" evidence="8">
    <location>
        <begin position="10"/>
        <end position="21"/>
    </location>
</feature>
<keyword evidence="7" id="KW-1015">Disulfide bond</keyword>
<comment type="cofactor">
    <cofactor evidence="1">
        <name>Cu(2+)</name>
        <dbReference type="ChEBI" id="CHEBI:29036"/>
    </cofactor>
</comment>
<sequence>MGTFSTASRDPIFYAHHSNVDSLWDVWGFTLPGSPRKDHSDPDFLDTEFLFYDENANLVKVKVSDALDNAKLGVSYKTVWADDLWINYSPKAVTSGSAVFSALASGVPTIGAMPSNGTIDLDLASMRLADDLWINYSPKAVTSGSAVFSALASGVPTIGAMPSNGTIDLDLASMRLAAIVQRPIGETRPSKAEEVLVIQGLELTSRDSFISLVVFVNLPDAGPTTPTNSTEYVGTFNSAEYVGTFNIVPSASQHRQLVTNVKFEIGDNLKRIGLQKDARIVITLVLKSKPHETDSNLADAAHNLAIQERISFKGLQITYE</sequence>
<dbReference type="Pfam" id="PF12143">
    <property type="entry name" value="PPO1_KFDV"/>
    <property type="match status" value="1"/>
</dbReference>
<evidence type="ECO:0000256" key="2">
    <source>
        <dbReference type="ARBA" id="ARBA00009928"/>
    </source>
</evidence>
<dbReference type="InterPro" id="IPR022740">
    <property type="entry name" value="Polyphenol_oxidase_C"/>
</dbReference>
<dbReference type="Gene3D" id="1.10.1280.10">
    <property type="entry name" value="Di-copper center containing domain from catechol oxidase"/>
    <property type="match status" value="1"/>
</dbReference>
<dbReference type="GO" id="GO:0046872">
    <property type="term" value="F:metal ion binding"/>
    <property type="evidence" value="ECO:0007669"/>
    <property type="project" value="UniProtKB-KW"/>
</dbReference>